<dbReference type="Gene3D" id="1.10.510.10">
    <property type="entry name" value="Transferase(Phosphotransferase) domain 1"/>
    <property type="match status" value="1"/>
</dbReference>
<feature type="domain" description="Protein kinase" evidence="1">
    <location>
        <begin position="7"/>
        <end position="103"/>
    </location>
</feature>
<dbReference type="InterPro" id="IPR000719">
    <property type="entry name" value="Prot_kinase_dom"/>
</dbReference>
<dbReference type="SUPFAM" id="SSF56112">
    <property type="entry name" value="Protein kinase-like (PK-like)"/>
    <property type="match status" value="1"/>
</dbReference>
<dbReference type="GO" id="GO:0005524">
    <property type="term" value="F:ATP binding"/>
    <property type="evidence" value="ECO:0007669"/>
    <property type="project" value="InterPro"/>
</dbReference>
<dbReference type="Pfam" id="PF00069">
    <property type="entry name" value="Pkinase"/>
    <property type="match status" value="1"/>
</dbReference>
<dbReference type="EMBL" id="AK368701">
    <property type="protein sequence ID" value="BAJ99904.1"/>
    <property type="molecule type" value="mRNA"/>
</dbReference>
<dbReference type="GO" id="GO:0004672">
    <property type="term" value="F:protein kinase activity"/>
    <property type="evidence" value="ECO:0007669"/>
    <property type="project" value="InterPro"/>
</dbReference>
<protein>
    <submittedName>
        <fullName evidence="2">Predicted protein</fullName>
    </submittedName>
</protein>
<reference evidence="2" key="1">
    <citation type="journal article" date="2011" name="Plant Physiol.">
        <title>Comprehensive sequence analysis of 24,783 barley full-length cDNAs derived from 12 clone libraries.</title>
        <authorList>
            <person name="Matsumoto T."/>
            <person name="Tanaka T."/>
            <person name="Sakai H."/>
            <person name="Amano N."/>
            <person name="Kanamori H."/>
            <person name="Kurita K."/>
            <person name="Kikuta A."/>
            <person name="Kamiya K."/>
            <person name="Yamamoto M."/>
            <person name="Ikawa H."/>
            <person name="Fujii N."/>
            <person name="Hori K."/>
            <person name="Itoh T."/>
            <person name="Sato K."/>
        </authorList>
    </citation>
    <scope>NUCLEOTIDE SEQUENCE</scope>
    <source>
        <tissue evidence="2">Shoot and root</tissue>
    </source>
</reference>
<dbReference type="InterPro" id="IPR011009">
    <property type="entry name" value="Kinase-like_dom_sf"/>
</dbReference>
<evidence type="ECO:0000259" key="1">
    <source>
        <dbReference type="PROSITE" id="PS50011"/>
    </source>
</evidence>
<name>F2DXT3_HORVV</name>
<accession>F2DXT3</accession>
<proteinExistence type="evidence at transcript level"/>
<dbReference type="AlphaFoldDB" id="F2DXT3"/>
<dbReference type="Gene3D" id="3.30.200.20">
    <property type="entry name" value="Phosphorylase Kinase, domain 1"/>
    <property type="match status" value="1"/>
</dbReference>
<sequence length="103" mass="12409">MKTVDKYQFNEEQGRFDSGIECFLAYHTVIKKYFTLKRIALAEESDQSLYNYLIKEVSILKKVTHENVYRCYKMLKTKNNLYLIYDNIEGETLERMIKEKLSF</sequence>
<evidence type="ECO:0000313" key="2">
    <source>
        <dbReference type="EMBL" id="BAJ99904.1"/>
    </source>
</evidence>
<organism evidence="2">
    <name type="scientific">Hordeum vulgare subsp. vulgare</name>
    <name type="common">Domesticated barley</name>
    <dbReference type="NCBI Taxonomy" id="112509"/>
    <lineage>
        <taxon>Eukaryota</taxon>
        <taxon>Viridiplantae</taxon>
        <taxon>Streptophyta</taxon>
        <taxon>Embryophyta</taxon>
        <taxon>Tracheophyta</taxon>
        <taxon>Spermatophyta</taxon>
        <taxon>Magnoliopsida</taxon>
        <taxon>Liliopsida</taxon>
        <taxon>Poales</taxon>
        <taxon>Poaceae</taxon>
        <taxon>BOP clade</taxon>
        <taxon>Pooideae</taxon>
        <taxon>Triticodae</taxon>
        <taxon>Triticeae</taxon>
        <taxon>Hordeinae</taxon>
        <taxon>Hordeum</taxon>
    </lineage>
</organism>
<dbReference type="PROSITE" id="PS50011">
    <property type="entry name" value="PROTEIN_KINASE_DOM"/>
    <property type="match status" value="1"/>
</dbReference>